<keyword evidence="1" id="KW-0812">Transmembrane</keyword>
<name>X1Q196_9ZZZZ</name>
<feature type="transmembrane region" description="Helical" evidence="1">
    <location>
        <begin position="65"/>
        <end position="87"/>
    </location>
</feature>
<keyword evidence="1" id="KW-1133">Transmembrane helix</keyword>
<dbReference type="InterPro" id="IPR045407">
    <property type="entry name" value="DUF6512"/>
</dbReference>
<dbReference type="Pfam" id="PF20122">
    <property type="entry name" value="DUF6512"/>
    <property type="match status" value="1"/>
</dbReference>
<evidence type="ECO:0000256" key="1">
    <source>
        <dbReference type="SAM" id="Phobius"/>
    </source>
</evidence>
<sequence length="137" mass="15100">MNESVWEHLKLGFWPALAYAIVEYKYLKKVANNFPLAKTAGIYLIPVSIVVLYYSYTAILGHGPLVVDILIFVVAVIIGQLVSYKLLVASPLAEKLNRLSPIALVLLGLSFVLFTFYPPLAPIFRDSATGAYGILKV</sequence>
<evidence type="ECO:0000313" key="2">
    <source>
        <dbReference type="EMBL" id="GAI36984.1"/>
    </source>
</evidence>
<protein>
    <submittedName>
        <fullName evidence="2">Uncharacterized protein</fullName>
    </submittedName>
</protein>
<accession>X1Q196</accession>
<feature type="transmembrane region" description="Helical" evidence="1">
    <location>
        <begin position="39"/>
        <end position="59"/>
    </location>
</feature>
<gene>
    <name evidence="2" type="ORF">S06H3_51522</name>
</gene>
<comment type="caution">
    <text evidence="2">The sequence shown here is derived from an EMBL/GenBank/DDBJ whole genome shotgun (WGS) entry which is preliminary data.</text>
</comment>
<reference evidence="2" key="1">
    <citation type="journal article" date="2014" name="Front. Microbiol.">
        <title>High frequency of phylogenetically diverse reductive dehalogenase-homologous genes in deep subseafloor sedimentary metagenomes.</title>
        <authorList>
            <person name="Kawai M."/>
            <person name="Futagami T."/>
            <person name="Toyoda A."/>
            <person name="Takaki Y."/>
            <person name="Nishi S."/>
            <person name="Hori S."/>
            <person name="Arai W."/>
            <person name="Tsubouchi T."/>
            <person name="Morono Y."/>
            <person name="Uchiyama I."/>
            <person name="Ito T."/>
            <person name="Fujiyama A."/>
            <person name="Inagaki F."/>
            <person name="Takami H."/>
        </authorList>
    </citation>
    <scope>NUCLEOTIDE SEQUENCE</scope>
    <source>
        <strain evidence="2">Expedition CK06-06</strain>
    </source>
</reference>
<feature type="transmembrane region" description="Helical" evidence="1">
    <location>
        <begin position="99"/>
        <end position="117"/>
    </location>
</feature>
<dbReference type="EMBL" id="BARV01032699">
    <property type="protein sequence ID" value="GAI36984.1"/>
    <property type="molecule type" value="Genomic_DNA"/>
</dbReference>
<keyword evidence="1" id="KW-0472">Membrane</keyword>
<feature type="non-terminal residue" evidence="2">
    <location>
        <position position="137"/>
    </location>
</feature>
<dbReference type="AlphaFoldDB" id="X1Q196"/>
<organism evidence="2">
    <name type="scientific">marine sediment metagenome</name>
    <dbReference type="NCBI Taxonomy" id="412755"/>
    <lineage>
        <taxon>unclassified sequences</taxon>
        <taxon>metagenomes</taxon>
        <taxon>ecological metagenomes</taxon>
    </lineage>
</organism>
<proteinExistence type="predicted"/>